<reference evidence="1" key="1">
    <citation type="journal article" date="2014" name="Front. Microbiol.">
        <title>High frequency of phylogenetically diverse reductive dehalogenase-homologous genes in deep subseafloor sedimentary metagenomes.</title>
        <authorList>
            <person name="Kawai M."/>
            <person name="Futagami T."/>
            <person name="Toyoda A."/>
            <person name="Takaki Y."/>
            <person name="Nishi S."/>
            <person name="Hori S."/>
            <person name="Arai W."/>
            <person name="Tsubouchi T."/>
            <person name="Morono Y."/>
            <person name="Uchiyama I."/>
            <person name="Ito T."/>
            <person name="Fujiyama A."/>
            <person name="Inagaki F."/>
            <person name="Takami H."/>
        </authorList>
    </citation>
    <scope>NUCLEOTIDE SEQUENCE</scope>
    <source>
        <strain evidence="1">Expedition CK06-06</strain>
    </source>
</reference>
<dbReference type="AlphaFoldDB" id="X1MBG2"/>
<organism evidence="1">
    <name type="scientific">marine sediment metagenome</name>
    <dbReference type="NCBI Taxonomy" id="412755"/>
    <lineage>
        <taxon>unclassified sequences</taxon>
        <taxon>metagenomes</taxon>
        <taxon>ecological metagenomes</taxon>
    </lineage>
</organism>
<protein>
    <submittedName>
        <fullName evidence="1">Uncharacterized protein</fullName>
    </submittedName>
</protein>
<accession>X1MBG2</accession>
<evidence type="ECO:0000313" key="1">
    <source>
        <dbReference type="EMBL" id="GAI12005.1"/>
    </source>
</evidence>
<gene>
    <name evidence="1" type="ORF">S06H3_18039</name>
</gene>
<dbReference type="EMBL" id="BARV01009080">
    <property type="protein sequence ID" value="GAI12005.1"/>
    <property type="molecule type" value="Genomic_DNA"/>
</dbReference>
<comment type="caution">
    <text evidence="1">The sequence shown here is derived from an EMBL/GenBank/DDBJ whole genome shotgun (WGS) entry which is preliminary data.</text>
</comment>
<name>X1MBG2_9ZZZZ</name>
<sequence length="127" mass="15074">MKLSLEWDGIKIPPLMVQDIKNQMPKELKDKIEKCKDIHELDNMEEWNDFMGDYIYDMESKSEVSILSEEEANFWIEWREASGVDHLQILGREDNFAGKVLVTIIWSNCDYDYPVYDSLIYVKEKES</sequence>
<proteinExistence type="predicted"/>